<reference evidence="1" key="1">
    <citation type="journal article" date="2020" name="Nature">
        <title>Giant virus diversity and host interactions through global metagenomics.</title>
        <authorList>
            <person name="Schulz F."/>
            <person name="Roux S."/>
            <person name="Paez-Espino D."/>
            <person name="Jungbluth S."/>
            <person name="Walsh D.A."/>
            <person name="Denef V.J."/>
            <person name="McMahon K.D."/>
            <person name="Konstantinidis K.T."/>
            <person name="Eloe-Fadrosh E.A."/>
            <person name="Kyrpides N.C."/>
            <person name="Woyke T."/>
        </authorList>
    </citation>
    <scope>NUCLEOTIDE SEQUENCE</scope>
    <source>
        <strain evidence="1">GVMAG-M-3300023184-165</strain>
    </source>
</reference>
<name>A0A6C0HPC7_9ZZZZ</name>
<proteinExistence type="predicted"/>
<organism evidence="1">
    <name type="scientific">viral metagenome</name>
    <dbReference type="NCBI Taxonomy" id="1070528"/>
    <lineage>
        <taxon>unclassified sequences</taxon>
        <taxon>metagenomes</taxon>
        <taxon>organismal metagenomes</taxon>
    </lineage>
</organism>
<dbReference type="EMBL" id="MN740002">
    <property type="protein sequence ID" value="QHT82548.1"/>
    <property type="molecule type" value="Genomic_DNA"/>
</dbReference>
<evidence type="ECO:0000313" key="1">
    <source>
        <dbReference type="EMBL" id="QHT82548.1"/>
    </source>
</evidence>
<dbReference type="AlphaFoldDB" id="A0A6C0HPC7"/>
<protein>
    <submittedName>
        <fullName evidence="1">Uncharacterized protein</fullName>
    </submittedName>
</protein>
<accession>A0A6C0HPC7</accession>
<sequence length="47" mass="5530">MLEDNPLYRPQEVAPADVNVFNNQTWMEWIGALLLQFVYATIKFVPF</sequence>